<protein>
    <submittedName>
        <fullName evidence="2">Uncharacterized protein</fullName>
    </submittedName>
</protein>
<evidence type="ECO:0000313" key="3">
    <source>
        <dbReference type="Proteomes" id="UP000032568"/>
    </source>
</evidence>
<accession>A0AAE9YZC3</accession>
<name>A0AAE9YZC3_9GAMM</name>
<reference evidence="2 3" key="1">
    <citation type="journal article" date="2015" name="Genome Announc.">
        <title>Draft Genome Sequences of Marine Isolates of Thalassomonas viridans and Thalassomonas actiniarum.</title>
        <authorList>
            <person name="Olonade I."/>
            <person name="van Zyl L.J."/>
            <person name="Trindade M."/>
        </authorList>
    </citation>
    <scope>NUCLEOTIDE SEQUENCE [LARGE SCALE GENOMIC DNA]</scope>
    <source>
        <strain evidence="2 3">A5K-106</strain>
    </source>
</reference>
<keyword evidence="1" id="KW-0732">Signal</keyword>
<dbReference type="AlphaFoldDB" id="A0AAE9YZC3"/>
<evidence type="ECO:0000256" key="1">
    <source>
        <dbReference type="SAM" id="SignalP"/>
    </source>
</evidence>
<keyword evidence="3" id="KW-1185">Reference proteome</keyword>
<reference evidence="2 3" key="2">
    <citation type="journal article" date="2022" name="Mar. Drugs">
        <title>Bioassay-Guided Fractionation Leads to the Detection of Cholic Acid Generated by the Rare Thalassomonas sp.</title>
        <authorList>
            <person name="Pheiffer F."/>
            <person name="Schneider Y.K."/>
            <person name="Hansen E.H."/>
            <person name="Andersen J.H."/>
            <person name="Isaksson J."/>
            <person name="Busche T."/>
            <person name="R C."/>
            <person name="Kalinowski J."/>
            <person name="Zyl L.V."/>
            <person name="Trindade M."/>
        </authorList>
    </citation>
    <scope>NUCLEOTIDE SEQUENCE [LARGE SCALE GENOMIC DNA]</scope>
    <source>
        <strain evidence="2 3">A5K-106</strain>
    </source>
</reference>
<evidence type="ECO:0000313" key="2">
    <source>
        <dbReference type="EMBL" id="WDE02402.1"/>
    </source>
</evidence>
<proteinExistence type="predicted"/>
<organism evidence="2 3">
    <name type="scientific">Thalassomonas actiniarum</name>
    <dbReference type="NCBI Taxonomy" id="485447"/>
    <lineage>
        <taxon>Bacteria</taxon>
        <taxon>Pseudomonadati</taxon>
        <taxon>Pseudomonadota</taxon>
        <taxon>Gammaproteobacteria</taxon>
        <taxon>Alteromonadales</taxon>
        <taxon>Colwelliaceae</taxon>
        <taxon>Thalassomonas</taxon>
    </lineage>
</organism>
<dbReference type="RefSeq" id="WP_152646600.1">
    <property type="nucleotide sequence ID" value="NZ_CP059736.1"/>
</dbReference>
<gene>
    <name evidence="2" type="ORF">SG35_028740</name>
</gene>
<dbReference type="Proteomes" id="UP000032568">
    <property type="component" value="Chromosome pTact"/>
</dbReference>
<sequence length="83" mass="9579">MMKKILTIVSLLALMNAPAYSEDREIELTEAPSDFVLKALEDCKIYAVEDEVDAKRLNRYLLDCINDELELSDYRRIAKLPTQ</sequence>
<dbReference type="KEGG" id="tact:SG35_028740"/>
<feature type="signal peptide" evidence="1">
    <location>
        <begin position="1"/>
        <end position="21"/>
    </location>
</feature>
<dbReference type="EMBL" id="CP059736">
    <property type="protein sequence ID" value="WDE02402.1"/>
    <property type="molecule type" value="Genomic_DNA"/>
</dbReference>
<feature type="chain" id="PRO_5042279598" evidence="1">
    <location>
        <begin position="22"/>
        <end position="83"/>
    </location>
</feature>